<protein>
    <submittedName>
        <fullName evidence="2">BRCT domain-containing protein</fullName>
    </submittedName>
</protein>
<evidence type="ECO:0000313" key="2">
    <source>
        <dbReference type="EMBL" id="PNX82840.1"/>
    </source>
</evidence>
<dbReference type="InterPro" id="IPR044254">
    <property type="entry name" value="At4g02110-like"/>
</dbReference>
<dbReference type="PANTHER" id="PTHR47181:SF2">
    <property type="entry name" value="BRCA1 C TERMINUS DOMAIN CONTAINING PROTEIN, EXPRESSED"/>
    <property type="match status" value="1"/>
</dbReference>
<gene>
    <name evidence="2" type="ORF">L195_g038875</name>
</gene>
<proteinExistence type="predicted"/>
<evidence type="ECO:0000313" key="3">
    <source>
        <dbReference type="Proteomes" id="UP000236291"/>
    </source>
</evidence>
<dbReference type="ExpressionAtlas" id="A0A2K3LWC6">
    <property type="expression patterns" value="baseline"/>
</dbReference>
<reference evidence="2 3" key="1">
    <citation type="journal article" date="2014" name="Am. J. Bot.">
        <title>Genome assembly and annotation for red clover (Trifolium pratense; Fabaceae).</title>
        <authorList>
            <person name="Istvanek J."/>
            <person name="Jaros M."/>
            <person name="Krenek A."/>
            <person name="Repkova J."/>
        </authorList>
    </citation>
    <scope>NUCLEOTIDE SEQUENCE [LARGE SCALE GENOMIC DNA]</scope>
    <source>
        <strain evidence="3">cv. Tatra</strain>
        <tissue evidence="2">Young leaves</tissue>
    </source>
</reference>
<comment type="caution">
    <text evidence="2">The sequence shown here is derived from an EMBL/GenBank/DDBJ whole genome shotgun (WGS) entry which is preliminary data.</text>
</comment>
<dbReference type="Proteomes" id="UP000236291">
    <property type="component" value="Unassembled WGS sequence"/>
</dbReference>
<dbReference type="InterPro" id="IPR036420">
    <property type="entry name" value="BRCT_dom_sf"/>
</dbReference>
<feature type="domain" description="BRCT" evidence="1">
    <location>
        <begin position="7"/>
        <end position="81"/>
    </location>
</feature>
<organism evidence="2 3">
    <name type="scientific">Trifolium pratense</name>
    <name type="common">Red clover</name>
    <dbReference type="NCBI Taxonomy" id="57577"/>
    <lineage>
        <taxon>Eukaryota</taxon>
        <taxon>Viridiplantae</taxon>
        <taxon>Streptophyta</taxon>
        <taxon>Embryophyta</taxon>
        <taxon>Tracheophyta</taxon>
        <taxon>Spermatophyta</taxon>
        <taxon>Magnoliopsida</taxon>
        <taxon>eudicotyledons</taxon>
        <taxon>Gunneridae</taxon>
        <taxon>Pentapetalae</taxon>
        <taxon>rosids</taxon>
        <taxon>fabids</taxon>
        <taxon>Fabales</taxon>
        <taxon>Fabaceae</taxon>
        <taxon>Papilionoideae</taxon>
        <taxon>50 kb inversion clade</taxon>
        <taxon>NPAAA clade</taxon>
        <taxon>Hologalegina</taxon>
        <taxon>IRL clade</taxon>
        <taxon>Trifolieae</taxon>
        <taxon>Trifolium</taxon>
    </lineage>
</organism>
<dbReference type="Gene3D" id="3.40.50.10190">
    <property type="entry name" value="BRCT domain"/>
    <property type="match status" value="1"/>
</dbReference>
<dbReference type="PANTHER" id="PTHR47181">
    <property type="entry name" value="BRCA1 C TERMINUS DOMAIN CONTAINING PROTEIN, EXPRESSED"/>
    <property type="match status" value="1"/>
</dbReference>
<sequence>MLETNHSSRIFRGVHFALFGFDPHTESQIRFKLVNGGGIDVGKNSGSCTHVIVDKIAYDNSVCIAARNDGKTLVTALWVEHSADIGLPVDANSVMSG</sequence>
<evidence type="ECO:0000259" key="1">
    <source>
        <dbReference type="Pfam" id="PF00533"/>
    </source>
</evidence>
<name>A0A2K3LWC6_TRIPR</name>
<dbReference type="STRING" id="57577.A0A2K3LWC6"/>
<dbReference type="SUPFAM" id="SSF52113">
    <property type="entry name" value="BRCT domain"/>
    <property type="match status" value="1"/>
</dbReference>
<accession>A0A2K3LWC6</accession>
<dbReference type="InterPro" id="IPR001357">
    <property type="entry name" value="BRCT_dom"/>
</dbReference>
<dbReference type="EMBL" id="ASHM01042825">
    <property type="protein sequence ID" value="PNX82840.1"/>
    <property type="molecule type" value="Genomic_DNA"/>
</dbReference>
<reference evidence="2 3" key="2">
    <citation type="journal article" date="2017" name="Front. Plant Sci.">
        <title>Gene Classification and Mining of Molecular Markers Useful in Red Clover (Trifolium pratense) Breeding.</title>
        <authorList>
            <person name="Istvanek J."/>
            <person name="Dluhosova J."/>
            <person name="Dluhos P."/>
            <person name="Patkova L."/>
            <person name="Nedelnik J."/>
            <person name="Repkova J."/>
        </authorList>
    </citation>
    <scope>NUCLEOTIDE SEQUENCE [LARGE SCALE GENOMIC DNA]</scope>
    <source>
        <strain evidence="3">cv. Tatra</strain>
        <tissue evidence="2">Young leaves</tissue>
    </source>
</reference>
<dbReference type="Pfam" id="PF00533">
    <property type="entry name" value="BRCT"/>
    <property type="match status" value="1"/>
</dbReference>
<dbReference type="AlphaFoldDB" id="A0A2K3LWC6"/>